<dbReference type="RefSeq" id="WP_379884170.1">
    <property type="nucleotide sequence ID" value="NZ_JBHTLP010000007.1"/>
</dbReference>
<keyword evidence="1" id="KW-1133">Transmembrane helix</keyword>
<feature type="transmembrane region" description="Helical" evidence="1">
    <location>
        <begin position="137"/>
        <end position="156"/>
    </location>
</feature>
<evidence type="ECO:0000256" key="1">
    <source>
        <dbReference type="SAM" id="Phobius"/>
    </source>
</evidence>
<protein>
    <submittedName>
        <fullName evidence="2">Uncharacterized protein</fullName>
    </submittedName>
</protein>
<organism evidence="2 3">
    <name type="scientific">Larkinella insperata</name>
    <dbReference type="NCBI Taxonomy" id="332158"/>
    <lineage>
        <taxon>Bacteria</taxon>
        <taxon>Pseudomonadati</taxon>
        <taxon>Bacteroidota</taxon>
        <taxon>Cytophagia</taxon>
        <taxon>Cytophagales</taxon>
        <taxon>Spirosomataceae</taxon>
        <taxon>Larkinella</taxon>
    </lineage>
</organism>
<reference evidence="3" key="1">
    <citation type="journal article" date="2019" name="Int. J. Syst. Evol. Microbiol.">
        <title>The Global Catalogue of Microorganisms (GCM) 10K type strain sequencing project: providing services to taxonomists for standard genome sequencing and annotation.</title>
        <authorList>
            <consortium name="The Broad Institute Genomics Platform"/>
            <consortium name="The Broad Institute Genome Sequencing Center for Infectious Disease"/>
            <person name="Wu L."/>
            <person name="Ma J."/>
        </authorList>
    </citation>
    <scope>NUCLEOTIDE SEQUENCE [LARGE SCALE GENOMIC DNA]</scope>
    <source>
        <strain evidence="3">CCUG 55608</strain>
    </source>
</reference>
<evidence type="ECO:0000313" key="3">
    <source>
        <dbReference type="Proteomes" id="UP001597116"/>
    </source>
</evidence>
<sequence>MSVLDELKNQWDQANAVPPGSPGYDHPTLEELVRTRARQPINQAMHYFWGALTLQIIVYALLSHVWVRFWTQPHIPWFCLAGMLLYLPFTVMLLKKFKQIAQPNPPGKHASLSVQNRIQDQYRNLVSFYRFKKRYEYILIPISTGLCIFLLFSLYVPGGLQQHPTAAGVLYGLTLLSCGWAIRRENLAQFKGPIDELQGLLSEFNQ</sequence>
<gene>
    <name evidence="2" type="ORF">ACFQ4C_08400</name>
</gene>
<proteinExistence type="predicted"/>
<feature type="transmembrane region" description="Helical" evidence="1">
    <location>
        <begin position="74"/>
        <end position="94"/>
    </location>
</feature>
<feature type="transmembrane region" description="Helical" evidence="1">
    <location>
        <begin position="44"/>
        <end position="62"/>
    </location>
</feature>
<keyword evidence="3" id="KW-1185">Reference proteome</keyword>
<keyword evidence="1" id="KW-0812">Transmembrane</keyword>
<accession>A0ABW3QL32</accession>
<name>A0ABW3QL32_9BACT</name>
<evidence type="ECO:0000313" key="2">
    <source>
        <dbReference type="EMBL" id="MFD1141125.1"/>
    </source>
</evidence>
<comment type="caution">
    <text evidence="2">The sequence shown here is derived from an EMBL/GenBank/DDBJ whole genome shotgun (WGS) entry which is preliminary data.</text>
</comment>
<dbReference type="EMBL" id="JBHTLP010000007">
    <property type="protein sequence ID" value="MFD1141125.1"/>
    <property type="molecule type" value="Genomic_DNA"/>
</dbReference>
<dbReference type="Proteomes" id="UP001597116">
    <property type="component" value="Unassembled WGS sequence"/>
</dbReference>
<feature type="transmembrane region" description="Helical" evidence="1">
    <location>
        <begin position="162"/>
        <end position="182"/>
    </location>
</feature>
<keyword evidence="1" id="KW-0472">Membrane</keyword>